<dbReference type="VEuPathDB" id="FungiDB:SPRG_03664"/>
<organism evidence="2 3">
    <name type="scientific">Saprolegnia parasitica (strain CBS 223.65)</name>
    <dbReference type="NCBI Taxonomy" id="695850"/>
    <lineage>
        <taxon>Eukaryota</taxon>
        <taxon>Sar</taxon>
        <taxon>Stramenopiles</taxon>
        <taxon>Oomycota</taxon>
        <taxon>Saprolegniomycetes</taxon>
        <taxon>Saprolegniales</taxon>
        <taxon>Saprolegniaceae</taxon>
        <taxon>Saprolegnia</taxon>
    </lineage>
</organism>
<sequence>MENLFPAFRFHTPSTVSITPWAAPKAPRSSRRQRGGDGATPLAKPVVLVRSTSALHPANNQKVVEGPYNPSFNPSPLSLASKRRVETPVSIRACLPSMTPKPTPSDAAALASVGVVFNNQSDDDVQVFCTKLGARRILEFRLAPGATSERHVVGRPTTPTYSFQGIQLVYFDWERKMAAPGYRFPIAATDDVAASDLPSEGIGLAFASNCIGDEVYVLYRVDSLGRATHVSELPRGEPLRFTASPSEPYIRLDVESPLLDRAR</sequence>
<evidence type="ECO:0000313" key="2">
    <source>
        <dbReference type="EMBL" id="KDO31744.1"/>
    </source>
</evidence>
<dbReference type="AlphaFoldDB" id="A0A067CM44"/>
<reference evidence="2 3" key="1">
    <citation type="journal article" date="2013" name="PLoS Genet.">
        <title>Distinctive expansion of potential virulence genes in the genome of the oomycete fish pathogen Saprolegnia parasitica.</title>
        <authorList>
            <person name="Jiang R.H."/>
            <person name="de Bruijn I."/>
            <person name="Haas B.J."/>
            <person name="Belmonte R."/>
            <person name="Lobach L."/>
            <person name="Christie J."/>
            <person name="van den Ackerveken G."/>
            <person name="Bottin A."/>
            <person name="Bulone V."/>
            <person name="Diaz-Moreno S.M."/>
            <person name="Dumas B."/>
            <person name="Fan L."/>
            <person name="Gaulin E."/>
            <person name="Govers F."/>
            <person name="Grenville-Briggs L.J."/>
            <person name="Horner N.R."/>
            <person name="Levin J.Z."/>
            <person name="Mammella M."/>
            <person name="Meijer H.J."/>
            <person name="Morris P."/>
            <person name="Nusbaum C."/>
            <person name="Oome S."/>
            <person name="Phillips A.J."/>
            <person name="van Rooyen D."/>
            <person name="Rzeszutek E."/>
            <person name="Saraiva M."/>
            <person name="Secombes C.J."/>
            <person name="Seidl M.F."/>
            <person name="Snel B."/>
            <person name="Stassen J.H."/>
            <person name="Sykes S."/>
            <person name="Tripathy S."/>
            <person name="van den Berg H."/>
            <person name="Vega-Arreguin J.C."/>
            <person name="Wawra S."/>
            <person name="Young S.K."/>
            <person name="Zeng Q."/>
            <person name="Dieguez-Uribeondo J."/>
            <person name="Russ C."/>
            <person name="Tyler B.M."/>
            <person name="van West P."/>
        </authorList>
    </citation>
    <scope>NUCLEOTIDE SEQUENCE [LARGE SCALE GENOMIC DNA]</scope>
    <source>
        <strain evidence="2 3">CBS 223.65</strain>
    </source>
</reference>
<dbReference type="EMBL" id="KK583197">
    <property type="protein sequence ID" value="KDO31744.1"/>
    <property type="molecule type" value="Genomic_DNA"/>
</dbReference>
<accession>A0A067CM44</accession>
<feature type="region of interest" description="Disordered" evidence="1">
    <location>
        <begin position="19"/>
        <end position="42"/>
    </location>
</feature>
<name>A0A067CM44_SAPPC</name>
<proteinExistence type="predicted"/>
<dbReference type="OrthoDB" id="75442at2759"/>
<dbReference type="GeneID" id="24126149"/>
<keyword evidence="3" id="KW-1185">Reference proteome</keyword>
<evidence type="ECO:0000256" key="1">
    <source>
        <dbReference type="SAM" id="MobiDB-lite"/>
    </source>
</evidence>
<dbReference type="RefSeq" id="XP_012197625.1">
    <property type="nucleotide sequence ID" value="XM_012342235.1"/>
</dbReference>
<dbReference type="OMA" id="AFASNCI"/>
<evidence type="ECO:0000313" key="3">
    <source>
        <dbReference type="Proteomes" id="UP000030745"/>
    </source>
</evidence>
<dbReference type="Proteomes" id="UP000030745">
    <property type="component" value="Unassembled WGS sequence"/>
</dbReference>
<gene>
    <name evidence="2" type="ORF">SPRG_03664</name>
</gene>
<protein>
    <submittedName>
        <fullName evidence="2">Uncharacterized protein</fullName>
    </submittedName>
</protein>
<dbReference type="KEGG" id="spar:SPRG_03664"/>